<keyword evidence="2" id="KW-0812">Transmembrane</keyword>
<evidence type="ECO:0000256" key="1">
    <source>
        <dbReference type="SAM" id="MobiDB-lite"/>
    </source>
</evidence>
<dbReference type="Gene3D" id="2.40.128.130">
    <property type="entry name" value="Autotransporter beta-domain"/>
    <property type="match status" value="1"/>
</dbReference>
<dbReference type="Pfam" id="PF05345">
    <property type="entry name" value="He_PIG"/>
    <property type="match status" value="12"/>
</dbReference>
<dbReference type="PANTHER" id="PTHR37494:SF1">
    <property type="entry name" value="STAPHYLOCOCCUS AUREUS SURFACE PROTEIN A"/>
    <property type="match status" value="1"/>
</dbReference>
<feature type="transmembrane region" description="Helical" evidence="2">
    <location>
        <begin position="38"/>
        <end position="61"/>
    </location>
</feature>
<reference evidence="4 5" key="1">
    <citation type="submission" date="2018-04" db="EMBL/GenBank/DDBJ databases">
        <title>The genome sequence of Caulobacter sp. 736.</title>
        <authorList>
            <person name="Gao J."/>
            <person name="Sun J."/>
        </authorList>
    </citation>
    <scope>NUCLEOTIDE SEQUENCE [LARGE SCALE GENOMIC DNA]</scope>
    <source>
        <strain evidence="4 5">736</strain>
    </source>
</reference>
<feature type="domain" description="Autotransporter" evidence="3">
    <location>
        <begin position="2397"/>
        <end position="2675"/>
    </location>
</feature>
<feature type="region of interest" description="Disordered" evidence="1">
    <location>
        <begin position="2371"/>
        <end position="2400"/>
    </location>
</feature>
<evidence type="ECO:0000259" key="3">
    <source>
        <dbReference type="PROSITE" id="PS51208"/>
    </source>
</evidence>
<feature type="region of interest" description="Disordered" evidence="1">
    <location>
        <begin position="2333"/>
        <end position="2352"/>
    </location>
</feature>
<organism evidence="4 5">
    <name type="scientific">Caulobacter radicis</name>
    <dbReference type="NCBI Taxonomy" id="2172650"/>
    <lineage>
        <taxon>Bacteria</taxon>
        <taxon>Pseudomonadati</taxon>
        <taxon>Pseudomonadota</taxon>
        <taxon>Alphaproteobacteria</taxon>
        <taxon>Caulobacterales</taxon>
        <taxon>Caulobacteraceae</taxon>
        <taxon>Caulobacter</taxon>
    </lineage>
</organism>
<dbReference type="Pfam" id="PF17963">
    <property type="entry name" value="Big_9"/>
    <property type="match status" value="7"/>
</dbReference>
<dbReference type="InterPro" id="IPR014756">
    <property type="entry name" value="Ig_E-set"/>
</dbReference>
<evidence type="ECO:0000313" key="5">
    <source>
        <dbReference type="Proteomes" id="UP000244913"/>
    </source>
</evidence>
<dbReference type="InterPro" id="IPR002909">
    <property type="entry name" value="IPT_dom"/>
</dbReference>
<dbReference type="CDD" id="cd00603">
    <property type="entry name" value="IPT_PCSR"/>
    <property type="match status" value="1"/>
</dbReference>
<keyword evidence="2" id="KW-1133">Transmembrane helix</keyword>
<dbReference type="SMART" id="SM00736">
    <property type="entry name" value="CADG"/>
    <property type="match status" value="2"/>
</dbReference>
<dbReference type="InterPro" id="IPR013783">
    <property type="entry name" value="Ig-like_fold"/>
</dbReference>
<dbReference type="GO" id="GO:0016020">
    <property type="term" value="C:membrane"/>
    <property type="evidence" value="ECO:0007669"/>
    <property type="project" value="InterPro"/>
</dbReference>
<keyword evidence="2" id="KW-0472">Membrane</keyword>
<dbReference type="InterPro" id="IPR005546">
    <property type="entry name" value="Autotransporte_beta"/>
</dbReference>
<keyword evidence="5" id="KW-1185">Reference proteome</keyword>
<evidence type="ECO:0000313" key="4">
    <source>
        <dbReference type="EMBL" id="PVM88544.1"/>
    </source>
</evidence>
<protein>
    <recommendedName>
        <fullName evidence="3">Autotransporter domain-containing protein</fullName>
    </recommendedName>
</protein>
<dbReference type="InterPro" id="IPR015919">
    <property type="entry name" value="Cadherin-like_sf"/>
</dbReference>
<dbReference type="PROSITE" id="PS51208">
    <property type="entry name" value="AUTOTRANSPORTER"/>
    <property type="match status" value="1"/>
</dbReference>
<dbReference type="Pfam" id="PF01833">
    <property type="entry name" value="TIG"/>
    <property type="match status" value="4"/>
</dbReference>
<dbReference type="CDD" id="cd00102">
    <property type="entry name" value="IPT"/>
    <property type="match status" value="1"/>
</dbReference>
<dbReference type="Gene3D" id="2.60.40.3440">
    <property type="match status" value="3"/>
</dbReference>
<dbReference type="InterPro" id="IPR006644">
    <property type="entry name" value="Cadg"/>
</dbReference>
<dbReference type="Proteomes" id="UP000244913">
    <property type="component" value="Unassembled WGS sequence"/>
</dbReference>
<dbReference type="EMBL" id="QDKP01000009">
    <property type="protein sequence ID" value="PVM88544.1"/>
    <property type="molecule type" value="Genomic_DNA"/>
</dbReference>
<dbReference type="SMART" id="SM00869">
    <property type="entry name" value="Autotransporter"/>
    <property type="match status" value="1"/>
</dbReference>
<accession>A0A2T9JXY0</accession>
<name>A0A2T9JXY0_9CAUL</name>
<evidence type="ECO:0000256" key="2">
    <source>
        <dbReference type="SAM" id="Phobius"/>
    </source>
</evidence>
<dbReference type="SUPFAM" id="SSF81296">
    <property type="entry name" value="E set domains"/>
    <property type="match status" value="4"/>
</dbReference>
<dbReference type="Pfam" id="PF03797">
    <property type="entry name" value="Autotransporter"/>
    <property type="match status" value="1"/>
</dbReference>
<dbReference type="InterPro" id="IPR036709">
    <property type="entry name" value="Autotransporte_beta_dom_sf"/>
</dbReference>
<dbReference type="Gene3D" id="2.60.40.10">
    <property type="entry name" value="Immunoglobulins"/>
    <property type="match status" value="16"/>
</dbReference>
<dbReference type="GO" id="GO:0005509">
    <property type="term" value="F:calcium ion binding"/>
    <property type="evidence" value="ECO:0007669"/>
    <property type="project" value="InterPro"/>
</dbReference>
<proteinExistence type="predicted"/>
<gene>
    <name evidence="4" type="ORF">DDF65_01600</name>
</gene>
<dbReference type="SMART" id="SM00429">
    <property type="entry name" value="IPT"/>
    <property type="match status" value="4"/>
</dbReference>
<sequence>MFQGWLTRVMRGNATAVQSGEAQVQRGRERTVMQRARYLVMAMVALLAAAVGPSAAFASAFCDAVNAGALDQQTVYVAGTLNSTSARMTSSLQTLNGLLTDASTHGARASWYNGGAKYDDNPGEVITVTTTITGTVLESRLYRGATSASIGNLVTGSQLTASGSVSYTLTANEYALETRIVGSGTSDGTVTVTASCVVAPPAITNITPTQGPTTGSTSVTLTGLNFTNATLTVDGSTVTPTLLNDTTITFNTAAHAAGAVVVAVTTAGGTATTGYTFVAPPTVTSISPTAGPLGGGTSVTINGTNFSNATAVTFGGTAATGFTVINPTVITATAPAGSAGTVDIRVTTVGGTSATSAADQYTYIAAPTVTSVSPTAGPTGGGTTVTITGTGFAAAPGTGAVRFGASNATYTINSNTQITATSPANSAGTYDITVITPGGTSATSAADQYTYINAPTVTSVSPTAGPTSGGTTVTITGTGFAAAPGTGAVKFGATNATYTINSGTQITATSPANSAGTYDITVTTPGGTSATSAADQYTYVAPPVASSQTYGSIVAYNTGANLTTNIDLSLYITGGGTPTNYAVGSATTAQGGSVSVNSSGIATYTPPVGYRNANDSFTYTATNIGGTSAPATVTVTIGNPTITVTLPSATATVERVYNAGNAAVTFSGGRASYTVNSINGLPSGLTYSGGVISGTPAAQGVFTVTVNVTDSSLGAGPYNANTTATLTVGLPPAPVVSSFNINGLTYNAGSATATTFSASSHATESPTGYQVGATLYGATVSVDSAGLMSYTPPVGFRGTDSFNYVATNAGGTSNIGQVFVTVNDPVFSVTLPASTGTVGDVYNSGGLAVTMSGGNPPYNNFQATGLPAGLTISTSGVISGTPTTATNATVVITATDSSGGNGSYTSTASASLNIAAPTIALSPASGALPDGQAGVSYSQLITSTGGIAPITYSLTGTLPPGVSPPVGGVISGTPTATGTYSFTVTGADSSGNAYTGSANYSITVAAPTITPSTTPLLSGTVGVAYSDDVTATGGNAPYTFALDTGLLPLGVTLNTANGRISGTPTEAGSFPITIRVTDSTTGGTYSGTQSYTLVINAPTITLSSTTLPNATIAQVYSASGAPITATGGTAPHSYAATGLPAGLTINATSGVVSGTPTAGGNFNFSVTATDSSTGAGAPFTGTQSYTLVVDAPAIVVSPTNPTLTSVAAGVAVNTQFTAADGVGPYTYSVGTGLPPGVTLSGDSLTGAATAVGTYTFTITARDSSTGAGPYTGQRAYTLTIAAPVITVSGSLPNGQSGVAYGSHTLTASGGTAPYTYAASGALPVGLTLSPTGTLSGTPTEAGTFNITVTATDSTAGGSFLGSAVFTVTIAPPTLAVTTTSLPALTAGAPYTATLAASGGVAPYAYELTTGPASLPAGLTLAANGQISGTPTASGSFNFSIRANDSTTGTAAPFFSPAQPFSVTVGAPVLVVNPSALPAATQHSAYSQVITASGGTAPYTYTVVGAPVAGLTLNPSTGELSGAPTAVGSFNLTVRVQDSTTGGTHFVDQPYTLAVNAPAPPTPGAVSLTVAANSTANVVTPSLSGVPATSVAVAAAPAHGTATVNGMAFDYTPTAGFSGTDTFTYTASNAGGASAPATVTITVTAPTLVVAGAPVDGIVAVAYPGATFTASTGTAPYTFAAAALPPGLVLNVTTGVLSGTPTAAGTFNAVISATDAYGAVGSTTFPINILAPVVTITSPAAGSLPTATAYVAYSQTFTATGGATPTSFAVTAGALPPGLTLSASGVLSGQATTVGTYNFSVTPSDGSASPGPYPGPAVAYSLVVIAPTLTLGPNSLPAADYGVAYSRTFQAVGGVPPYTYSVTAGALPTGVTLNASTGELSGTPMEEGSFPLTVRATDSAGGSGPFSASVNVTLTVNRAPAPVVEPTSTTTPAGSPTTVDVSNLIDGFYDSVVIVDPPQHGTAVVNGGASRMRSQSGSGTVTITYTPNPGYYGPDSFTYAASGPGGTSTPAAISVAVAAPAPVVVADAASLNANASVVIPVTANDTGPITTIAIATAPTNGTATIAGLEVTYVPAANFFGTDTFTYTATGPGGTGGPATVTVTVNPLAVPTQSAQTITVLAGQSVTLAATQGATGSPFTGVTVVTAPGKGTAVVNGETIVYTPATGFQGPSDSFTYRINNPFGASNPVPVTVTVNPAPLTAPPITVEILAGQKAVVNLVAGASGGPFTGAAVASITPANSGAAVVTSPSSGAYTLTYTPDNAFAGTAVVTYTLSNAFATSAPGRITVIVTARPDPSKDPEVKGLIAAQDAAAVRFADAQISNFNRRLEQLHNGGGAGRGFGVSVSGGRTERDDGLEARERFRKYASLGMNDAVDPSSPLLPADTAGYTEKDDGEDGQAGPKRWGVWAAGSADFGMRDAVGSQSGFRFTTDGLTGGVDYRVNQDFAFGLGLGYGRDSSRIGKSGTKSKAESYSAGLYASLKTGEKTFVDGVLGYGTLDFDTRRYVTSTGELVNGERDGDQVFAALTFGMEHRTQTSLLSPYGRVAYSRSNLDKFSEDGGGPFGLTYHAQTVKSLTGTLGLRGEFLRKTSAGLLAPRFRVEYSHDFEKANDALLNYTDWVGGPTYRLTVDPIDRDQLRLELGADLTIKSGLKLGLDFDNMVTKDSDSQGVRLTVQSPF</sequence>
<dbReference type="SUPFAM" id="SSF49313">
    <property type="entry name" value="Cadherin-like"/>
    <property type="match status" value="9"/>
</dbReference>
<dbReference type="PANTHER" id="PTHR37494">
    <property type="entry name" value="HEMAGGLUTININ"/>
    <property type="match status" value="1"/>
</dbReference>
<dbReference type="SUPFAM" id="SSF103515">
    <property type="entry name" value="Autotransporter"/>
    <property type="match status" value="1"/>
</dbReference>
<dbReference type="CDD" id="cd11304">
    <property type="entry name" value="Cadherin_repeat"/>
    <property type="match status" value="1"/>
</dbReference>
<dbReference type="RefSeq" id="WP_116564106.1">
    <property type="nucleotide sequence ID" value="NZ_QDKP01000009.1"/>
</dbReference>
<comment type="caution">
    <text evidence="4">The sequence shown here is derived from an EMBL/GenBank/DDBJ whole genome shotgun (WGS) entry which is preliminary data.</text>
</comment>